<keyword evidence="2" id="KW-1185">Reference proteome</keyword>
<name>H1D2H1_9FIRM</name>
<dbReference type="STRING" id="742743.HMPREF9453_01802"/>
<dbReference type="EMBL" id="ADLT01000058">
    <property type="protein sequence ID" value="EHO62268.1"/>
    <property type="molecule type" value="Genomic_DNA"/>
</dbReference>
<dbReference type="HOGENOM" id="CLU_3232761_0_0_9"/>
<accession>H1D2H1</accession>
<comment type="caution">
    <text evidence="1">The sequence shown here is derived from an EMBL/GenBank/DDBJ whole genome shotgun (WGS) entry which is preliminary data.</text>
</comment>
<sequence length="43" mass="5218">MLMADTRNMLPLFRDRRKSWKRDMKVEMPGVGEEIAFLYQPFL</sequence>
<dbReference type="AlphaFoldDB" id="H1D2H1"/>
<evidence type="ECO:0000313" key="1">
    <source>
        <dbReference type="EMBL" id="EHO62268.1"/>
    </source>
</evidence>
<reference evidence="1 2" key="1">
    <citation type="submission" date="2011-11" db="EMBL/GenBank/DDBJ databases">
        <title>The Genome Sequence of Dialister succinatiphilus YIT 11850.</title>
        <authorList>
            <consortium name="The Broad Institute Genome Sequencing Platform"/>
            <person name="Earl A."/>
            <person name="Ward D."/>
            <person name="Feldgarden M."/>
            <person name="Gevers D."/>
            <person name="Morotomi M."/>
            <person name="Young S.K."/>
            <person name="Zeng Q."/>
            <person name="Gargeya S."/>
            <person name="Fitzgerald M."/>
            <person name="Haas B."/>
            <person name="Abouelleil A."/>
            <person name="Alvarado L."/>
            <person name="Arachchi H.M."/>
            <person name="Berlin A."/>
            <person name="Brown A."/>
            <person name="Chapman S.B."/>
            <person name="Dunbar C."/>
            <person name="Gearin G."/>
            <person name="Goldberg J."/>
            <person name="Griggs A."/>
            <person name="Gujja S."/>
            <person name="Heiman D."/>
            <person name="Howarth C."/>
            <person name="Lui A."/>
            <person name="MacDonald P.J.P."/>
            <person name="Montmayeur A."/>
            <person name="Murphy C."/>
            <person name="Neiman D."/>
            <person name="Pearson M."/>
            <person name="Priest M."/>
            <person name="Roberts A."/>
            <person name="Saif S."/>
            <person name="Shea T."/>
            <person name="Sisk P."/>
            <person name="Stolte C."/>
            <person name="Sykes S."/>
            <person name="Wortman J."/>
            <person name="Nusbaum C."/>
            <person name="Birren B."/>
        </authorList>
    </citation>
    <scope>NUCLEOTIDE SEQUENCE [LARGE SCALE GENOMIC DNA]</scope>
    <source>
        <strain evidence="1 2">YIT 11850</strain>
    </source>
</reference>
<dbReference type="PATRIC" id="fig|742743.3.peg.1834"/>
<protein>
    <submittedName>
        <fullName evidence="1">Uncharacterized protein</fullName>
    </submittedName>
</protein>
<proteinExistence type="predicted"/>
<organism evidence="1 2">
    <name type="scientific">Dialister succinatiphilus YIT 11850</name>
    <dbReference type="NCBI Taxonomy" id="742743"/>
    <lineage>
        <taxon>Bacteria</taxon>
        <taxon>Bacillati</taxon>
        <taxon>Bacillota</taxon>
        <taxon>Negativicutes</taxon>
        <taxon>Veillonellales</taxon>
        <taxon>Veillonellaceae</taxon>
        <taxon>Dialister</taxon>
    </lineage>
</organism>
<evidence type="ECO:0000313" key="2">
    <source>
        <dbReference type="Proteomes" id="UP000003277"/>
    </source>
</evidence>
<dbReference type="Proteomes" id="UP000003277">
    <property type="component" value="Unassembled WGS sequence"/>
</dbReference>
<gene>
    <name evidence="1" type="ORF">HMPREF9453_01802</name>
</gene>